<keyword evidence="4" id="KW-1185">Reference proteome</keyword>
<evidence type="ECO:0000256" key="1">
    <source>
        <dbReference type="SAM" id="MobiDB-lite"/>
    </source>
</evidence>
<dbReference type="EMBL" id="JALLBG020000156">
    <property type="protein sequence ID" value="KAL3761207.1"/>
    <property type="molecule type" value="Genomic_DNA"/>
</dbReference>
<feature type="region of interest" description="Disordered" evidence="1">
    <location>
        <begin position="324"/>
        <end position="343"/>
    </location>
</feature>
<dbReference type="Pfam" id="PF07534">
    <property type="entry name" value="TLD"/>
    <property type="match status" value="1"/>
</dbReference>
<evidence type="ECO:0000313" key="4">
    <source>
        <dbReference type="Proteomes" id="UP001530293"/>
    </source>
</evidence>
<feature type="domain" description="TLDc" evidence="2">
    <location>
        <begin position="86"/>
        <end position="239"/>
    </location>
</feature>
<sequence length="364" mass="40428">MLDINSNSMFVGEPPMPFEMLEDDSDDDYGFFLDADNAYNYDDDDDDSTDNDNSSEFVTYCPSHELIYASRIIDIANPHSLHSHPPILSPSMVDTIVEHGLPWSMQDSRWNRLFAASRDDVDDGSSSFVTFMRRVRDQDQTIIVAKTSTGRIVGGYATNVWSGRRRTKQQQNSNHHDFLFVVESSTTTTSTKSKLLHTGMTFMHEDHQQLLLGKSPTSTASHFDISSSSNSSPTSSTKHHRRCNNNNSTNKPWIEIFKQDHNHHKYDNIVATTTSTGSSSSSSSSWKQVCHMGRTLLSMSSDTTSCCGTLSLVIHHSFSRGEISLGSGGSGGASTREESVSGGDCSMEEFDIVEFEVYGFTDED</sequence>
<comment type="caution">
    <text evidence="3">The sequence shown here is derived from an EMBL/GenBank/DDBJ whole genome shotgun (WGS) entry which is preliminary data.</text>
</comment>
<organism evidence="3 4">
    <name type="scientific">Discostella pseudostelligera</name>
    <dbReference type="NCBI Taxonomy" id="259834"/>
    <lineage>
        <taxon>Eukaryota</taxon>
        <taxon>Sar</taxon>
        <taxon>Stramenopiles</taxon>
        <taxon>Ochrophyta</taxon>
        <taxon>Bacillariophyta</taxon>
        <taxon>Coscinodiscophyceae</taxon>
        <taxon>Thalassiosirophycidae</taxon>
        <taxon>Stephanodiscales</taxon>
        <taxon>Stephanodiscaceae</taxon>
        <taxon>Discostella</taxon>
    </lineage>
</organism>
<gene>
    <name evidence="3" type="ORF">ACHAWU_000302</name>
</gene>
<protein>
    <recommendedName>
        <fullName evidence="2">TLDc domain-containing protein</fullName>
    </recommendedName>
</protein>
<feature type="region of interest" description="Disordered" evidence="1">
    <location>
        <begin position="217"/>
        <end position="251"/>
    </location>
</feature>
<dbReference type="AlphaFoldDB" id="A0ABD3MC91"/>
<evidence type="ECO:0000259" key="2">
    <source>
        <dbReference type="Pfam" id="PF07534"/>
    </source>
</evidence>
<accession>A0ABD3MC91</accession>
<evidence type="ECO:0000313" key="3">
    <source>
        <dbReference type="EMBL" id="KAL3761207.1"/>
    </source>
</evidence>
<proteinExistence type="predicted"/>
<dbReference type="Proteomes" id="UP001530293">
    <property type="component" value="Unassembled WGS sequence"/>
</dbReference>
<feature type="compositionally biased region" description="Low complexity" evidence="1">
    <location>
        <begin position="226"/>
        <end position="236"/>
    </location>
</feature>
<dbReference type="InterPro" id="IPR006571">
    <property type="entry name" value="TLDc_dom"/>
</dbReference>
<name>A0ABD3MC91_9STRA</name>
<reference evidence="3 4" key="1">
    <citation type="submission" date="2024-10" db="EMBL/GenBank/DDBJ databases">
        <title>Updated reference genomes for cyclostephanoid diatoms.</title>
        <authorList>
            <person name="Roberts W.R."/>
            <person name="Alverson A.J."/>
        </authorList>
    </citation>
    <scope>NUCLEOTIDE SEQUENCE [LARGE SCALE GENOMIC DNA]</scope>
    <source>
        <strain evidence="3 4">AJA232-27</strain>
    </source>
</reference>